<evidence type="ECO:0000313" key="2">
    <source>
        <dbReference type="Proteomes" id="UP000265848"/>
    </source>
</evidence>
<organism evidence="1 2">
    <name type="scientific">Pseudooceanicola sediminis</name>
    <dbReference type="NCBI Taxonomy" id="2211117"/>
    <lineage>
        <taxon>Bacteria</taxon>
        <taxon>Pseudomonadati</taxon>
        <taxon>Pseudomonadota</taxon>
        <taxon>Alphaproteobacteria</taxon>
        <taxon>Rhodobacterales</taxon>
        <taxon>Paracoccaceae</taxon>
        <taxon>Pseudooceanicola</taxon>
    </lineage>
</organism>
<dbReference type="Proteomes" id="UP000265848">
    <property type="component" value="Unassembled WGS sequence"/>
</dbReference>
<keyword evidence="2" id="KW-1185">Reference proteome</keyword>
<dbReference type="AlphaFoldDB" id="A0A399J7L8"/>
<gene>
    <name evidence="1" type="ORF">DL237_10815</name>
</gene>
<comment type="caution">
    <text evidence="1">The sequence shown here is derived from an EMBL/GenBank/DDBJ whole genome shotgun (WGS) entry which is preliminary data.</text>
</comment>
<dbReference type="OrthoDB" id="7862841at2"/>
<reference evidence="1 2" key="1">
    <citation type="submission" date="2018-08" db="EMBL/GenBank/DDBJ databases">
        <title>Pseudooceanicola sediminis CY03 in the family Rhodobacteracea.</title>
        <authorList>
            <person name="Zhang Y.-J."/>
        </authorList>
    </citation>
    <scope>NUCLEOTIDE SEQUENCE [LARGE SCALE GENOMIC DNA]</scope>
    <source>
        <strain evidence="1 2">CY03</strain>
    </source>
</reference>
<name>A0A399J7L8_9RHOB</name>
<sequence length="78" mass="8766">MANANLNISVIQVRMMKQAEAANYTGLPVKYFKSACPVQPVEVRPGTILWDKRDLDKWIDDMKEGEDLTTQASILGKL</sequence>
<dbReference type="RefSeq" id="WP_119399081.1">
    <property type="nucleotide sequence ID" value="NZ_QWJJ01000008.1"/>
</dbReference>
<protein>
    <recommendedName>
        <fullName evidence="3">DNA-binding protein</fullName>
    </recommendedName>
</protein>
<proteinExistence type="predicted"/>
<evidence type="ECO:0008006" key="3">
    <source>
        <dbReference type="Google" id="ProtNLM"/>
    </source>
</evidence>
<dbReference type="EMBL" id="QWJJ01000008">
    <property type="protein sequence ID" value="RII38736.1"/>
    <property type="molecule type" value="Genomic_DNA"/>
</dbReference>
<accession>A0A399J7L8</accession>
<evidence type="ECO:0000313" key="1">
    <source>
        <dbReference type="EMBL" id="RII38736.1"/>
    </source>
</evidence>